<feature type="region of interest" description="Disordered" evidence="5">
    <location>
        <begin position="161"/>
        <end position="184"/>
    </location>
</feature>
<dbReference type="Proteomes" id="UP001057498">
    <property type="component" value="Chromosome"/>
</dbReference>
<protein>
    <recommendedName>
        <fullName evidence="4">Outer membrane protein assembly factor BamE</fullName>
    </recommendedName>
</protein>
<proteinExistence type="inferred from homology"/>
<dbReference type="Gene3D" id="3.30.1450.10">
    <property type="match status" value="1"/>
</dbReference>
<comment type="function">
    <text evidence="4">Part of the outer membrane protein assembly complex, which is involved in assembly and insertion of beta-barrel proteins into the outer membrane.</text>
</comment>
<reference evidence="7" key="1">
    <citation type="submission" date="2022-04" db="EMBL/GenBank/DDBJ databases">
        <title>Whole genome sequence of Sphaerotilus sp. FB-5.</title>
        <authorList>
            <person name="Takeda M."/>
            <person name="Narihara S."/>
            <person name="Akimoto M."/>
            <person name="Akimoto R."/>
            <person name="Nishiyashiki S."/>
            <person name="Murakami T."/>
        </authorList>
    </citation>
    <scope>NUCLEOTIDE SEQUENCE</scope>
    <source>
        <strain evidence="7">FB-5</strain>
    </source>
</reference>
<evidence type="ECO:0000259" key="6">
    <source>
        <dbReference type="Pfam" id="PF04355"/>
    </source>
</evidence>
<dbReference type="HAMAP" id="MF_00925">
    <property type="entry name" value="OM_assembly_BamE"/>
    <property type="match status" value="1"/>
</dbReference>
<sequence>MHGMSFPSWRVGATLTVALLVAGCASSTGGGAAAALQPYRMEVVQGNVVTREMLEQLRPGLTRDQVRGLFGSPLLTDIFHADRWDYVFTIRRQGAAPQQRRVTVYFASDRVQRHEAGELPSEREFVASIDAAKVKARTAPLELNETQLRALPLPVGRPAAAVAAAGPASAPQRVYPPLEPDARP</sequence>
<evidence type="ECO:0000256" key="3">
    <source>
        <dbReference type="ARBA" id="ARBA00023237"/>
    </source>
</evidence>
<comment type="similarity">
    <text evidence="4">Belongs to the BamE family.</text>
</comment>
<dbReference type="InterPro" id="IPR037873">
    <property type="entry name" value="BamE-like"/>
</dbReference>
<accession>A0ABN6PII9</accession>
<comment type="subcellular location">
    <subcellularLocation>
        <location evidence="4">Cell outer membrane</location>
    </subcellularLocation>
</comment>
<dbReference type="InterPro" id="IPR026592">
    <property type="entry name" value="BamE"/>
</dbReference>
<evidence type="ECO:0000256" key="2">
    <source>
        <dbReference type="ARBA" id="ARBA00023136"/>
    </source>
</evidence>
<evidence type="ECO:0000256" key="5">
    <source>
        <dbReference type="SAM" id="MobiDB-lite"/>
    </source>
</evidence>
<keyword evidence="2 4" id="KW-0472">Membrane</keyword>
<keyword evidence="1 4" id="KW-0732">Signal</keyword>
<evidence type="ECO:0000256" key="1">
    <source>
        <dbReference type="ARBA" id="ARBA00022729"/>
    </source>
</evidence>
<dbReference type="PANTHER" id="PTHR37482">
    <property type="entry name" value="OUTER MEMBRANE PROTEIN ASSEMBLY FACTOR BAME"/>
    <property type="match status" value="1"/>
</dbReference>
<evidence type="ECO:0000313" key="7">
    <source>
        <dbReference type="EMBL" id="BDI04183.1"/>
    </source>
</evidence>
<dbReference type="PANTHER" id="PTHR37482:SF1">
    <property type="entry name" value="OUTER MEMBRANE PROTEIN ASSEMBLY FACTOR BAME"/>
    <property type="match status" value="1"/>
</dbReference>
<dbReference type="Pfam" id="PF04355">
    <property type="entry name" value="BamE"/>
    <property type="match status" value="1"/>
</dbReference>
<evidence type="ECO:0000313" key="8">
    <source>
        <dbReference type="Proteomes" id="UP001057498"/>
    </source>
</evidence>
<name>A0ABN6PII9_9BURK</name>
<dbReference type="EMBL" id="AP025730">
    <property type="protein sequence ID" value="BDI04183.1"/>
    <property type="molecule type" value="Genomic_DNA"/>
</dbReference>
<keyword evidence="3 4" id="KW-0998">Cell outer membrane</keyword>
<organism evidence="7 8">
    <name type="scientific">Sphaerotilus microaerophilus</name>
    <dbReference type="NCBI Taxonomy" id="2914710"/>
    <lineage>
        <taxon>Bacteria</taxon>
        <taxon>Pseudomonadati</taxon>
        <taxon>Pseudomonadota</taxon>
        <taxon>Betaproteobacteria</taxon>
        <taxon>Burkholderiales</taxon>
        <taxon>Sphaerotilaceae</taxon>
        <taxon>Sphaerotilus</taxon>
    </lineage>
</organism>
<evidence type="ECO:0000256" key="4">
    <source>
        <dbReference type="HAMAP-Rule" id="MF_00925"/>
    </source>
</evidence>
<comment type="subunit">
    <text evidence="4">Part of the Bam complex.</text>
</comment>
<feature type="compositionally biased region" description="Low complexity" evidence="5">
    <location>
        <begin position="161"/>
        <end position="171"/>
    </location>
</feature>
<dbReference type="InterPro" id="IPR007450">
    <property type="entry name" value="BamE_dom"/>
</dbReference>
<keyword evidence="8" id="KW-1185">Reference proteome</keyword>
<gene>
    <name evidence="4" type="primary">bamE</name>
    <name evidence="7" type="ORF">CATMQ487_11530</name>
</gene>
<feature type="domain" description="Outer membrane protein assembly factor BamE" evidence="6">
    <location>
        <begin position="46"/>
        <end position="114"/>
    </location>
</feature>